<evidence type="ECO:0000259" key="14">
    <source>
        <dbReference type="Pfam" id="PF02163"/>
    </source>
</evidence>
<keyword evidence="7" id="KW-0479">Metal-binding</keyword>
<dbReference type="RefSeq" id="WP_106703957.1">
    <property type="nucleotide sequence ID" value="NZ_CP027666.1"/>
</dbReference>
<comment type="similarity">
    <text evidence="3">Belongs to the peptidase M50B family.</text>
</comment>
<evidence type="ECO:0000256" key="3">
    <source>
        <dbReference type="ARBA" id="ARBA00007931"/>
    </source>
</evidence>
<organism evidence="15 16">
    <name type="scientific">Ottowia oryzae</name>
    <dbReference type="NCBI Taxonomy" id="2109914"/>
    <lineage>
        <taxon>Bacteria</taxon>
        <taxon>Pseudomonadati</taxon>
        <taxon>Pseudomonadota</taxon>
        <taxon>Betaproteobacteria</taxon>
        <taxon>Burkholderiales</taxon>
        <taxon>Comamonadaceae</taxon>
        <taxon>Ottowia</taxon>
    </lineage>
</organism>
<keyword evidence="9" id="KW-0862">Zinc</keyword>
<sequence>MDIANIIQTIAIYALPVLFAITVHEAAHGYVARHFGDNTAAMLGRVTLNPFKHIDPIGTIAMPLFLYIVTQGAFLFGYAKPVPVNFGRLKNPRRDMILVALAGPASNLVQALLWGAGFVVLQGVGVQEPFFTGMCRAGVLVNVIMFVFNLFPLPPLDGGRVVTGLLPPKAAMAYSRIEPWGFFIVMGLVVAGVISNLWMRPLMSVTFSALDAVLSPLAALFR</sequence>
<evidence type="ECO:0000256" key="9">
    <source>
        <dbReference type="ARBA" id="ARBA00022833"/>
    </source>
</evidence>
<evidence type="ECO:0000256" key="4">
    <source>
        <dbReference type="ARBA" id="ARBA00022475"/>
    </source>
</evidence>
<dbReference type="GO" id="GO:0006508">
    <property type="term" value="P:proteolysis"/>
    <property type="evidence" value="ECO:0007669"/>
    <property type="project" value="UniProtKB-KW"/>
</dbReference>
<evidence type="ECO:0000256" key="13">
    <source>
        <dbReference type="SAM" id="Phobius"/>
    </source>
</evidence>
<dbReference type="EMBL" id="CP027666">
    <property type="protein sequence ID" value="AVO35409.1"/>
    <property type="molecule type" value="Genomic_DNA"/>
</dbReference>
<proteinExistence type="inferred from homology"/>
<dbReference type="KEGG" id="otk:C6570_15135"/>
<keyword evidence="8" id="KW-0378">Hydrolase</keyword>
<evidence type="ECO:0000256" key="11">
    <source>
        <dbReference type="ARBA" id="ARBA00023049"/>
    </source>
</evidence>
<dbReference type="Proteomes" id="UP000239709">
    <property type="component" value="Chromosome"/>
</dbReference>
<dbReference type="AlphaFoldDB" id="A0A2S0MHQ7"/>
<keyword evidence="12 13" id="KW-0472">Membrane</keyword>
<feature type="transmembrane region" description="Helical" evidence="13">
    <location>
        <begin position="97"/>
        <end position="124"/>
    </location>
</feature>
<dbReference type="Pfam" id="PF02163">
    <property type="entry name" value="Peptidase_M50"/>
    <property type="match status" value="1"/>
</dbReference>
<keyword evidence="10 13" id="KW-1133">Transmembrane helix</keyword>
<dbReference type="OrthoDB" id="9800627at2"/>
<protein>
    <submittedName>
        <fullName evidence="15">Site-2 protease family protein</fullName>
    </submittedName>
</protein>
<reference evidence="15 16" key="1">
    <citation type="submission" date="2018-03" db="EMBL/GenBank/DDBJ databases">
        <title>Genome sequencing of Ottowia sp.</title>
        <authorList>
            <person name="Kim S.-J."/>
            <person name="Heo J."/>
            <person name="Kwon S.-W."/>
        </authorList>
    </citation>
    <scope>NUCLEOTIDE SEQUENCE [LARGE SCALE GENOMIC DNA]</scope>
    <source>
        <strain evidence="15 16">KADR8-3</strain>
    </source>
</reference>
<evidence type="ECO:0000256" key="5">
    <source>
        <dbReference type="ARBA" id="ARBA00022670"/>
    </source>
</evidence>
<accession>A0A2S0MHQ7</accession>
<evidence type="ECO:0000256" key="2">
    <source>
        <dbReference type="ARBA" id="ARBA00004651"/>
    </source>
</evidence>
<feature type="transmembrane region" description="Helical" evidence="13">
    <location>
        <begin position="180"/>
        <end position="199"/>
    </location>
</feature>
<dbReference type="InterPro" id="IPR052348">
    <property type="entry name" value="Metallopeptidase_M50B"/>
</dbReference>
<evidence type="ECO:0000256" key="10">
    <source>
        <dbReference type="ARBA" id="ARBA00022989"/>
    </source>
</evidence>
<dbReference type="CDD" id="cd06158">
    <property type="entry name" value="S2P-M50_like_1"/>
    <property type="match status" value="1"/>
</dbReference>
<comment type="cofactor">
    <cofactor evidence="1">
        <name>Zn(2+)</name>
        <dbReference type="ChEBI" id="CHEBI:29105"/>
    </cofactor>
</comment>
<comment type="subcellular location">
    <subcellularLocation>
        <location evidence="2">Cell membrane</location>
        <topology evidence="2">Multi-pass membrane protein</topology>
    </subcellularLocation>
</comment>
<evidence type="ECO:0000256" key="6">
    <source>
        <dbReference type="ARBA" id="ARBA00022692"/>
    </source>
</evidence>
<feature type="domain" description="Peptidase M50" evidence="14">
    <location>
        <begin position="14"/>
        <end position="133"/>
    </location>
</feature>
<keyword evidence="5 15" id="KW-0645">Protease</keyword>
<feature type="transmembrane region" description="Helical" evidence="13">
    <location>
        <begin position="130"/>
        <end position="151"/>
    </location>
</feature>
<dbReference type="InterPro" id="IPR044537">
    <property type="entry name" value="Rip2-like"/>
</dbReference>
<evidence type="ECO:0000256" key="12">
    <source>
        <dbReference type="ARBA" id="ARBA00023136"/>
    </source>
</evidence>
<feature type="transmembrane region" description="Helical" evidence="13">
    <location>
        <begin position="57"/>
        <end position="76"/>
    </location>
</feature>
<dbReference type="GO" id="GO:0005886">
    <property type="term" value="C:plasma membrane"/>
    <property type="evidence" value="ECO:0007669"/>
    <property type="project" value="UniProtKB-SubCell"/>
</dbReference>
<dbReference type="PANTHER" id="PTHR35864">
    <property type="entry name" value="ZINC METALLOPROTEASE MJ0611-RELATED"/>
    <property type="match status" value="1"/>
</dbReference>
<dbReference type="GO" id="GO:0046872">
    <property type="term" value="F:metal ion binding"/>
    <property type="evidence" value="ECO:0007669"/>
    <property type="project" value="UniProtKB-KW"/>
</dbReference>
<evidence type="ECO:0000256" key="8">
    <source>
        <dbReference type="ARBA" id="ARBA00022801"/>
    </source>
</evidence>
<dbReference type="PANTHER" id="PTHR35864:SF1">
    <property type="entry name" value="ZINC METALLOPROTEASE YWHC-RELATED"/>
    <property type="match status" value="1"/>
</dbReference>
<keyword evidence="4" id="KW-1003">Cell membrane</keyword>
<keyword evidence="16" id="KW-1185">Reference proteome</keyword>
<dbReference type="GO" id="GO:0008237">
    <property type="term" value="F:metallopeptidase activity"/>
    <property type="evidence" value="ECO:0007669"/>
    <property type="project" value="UniProtKB-KW"/>
</dbReference>
<evidence type="ECO:0000313" key="16">
    <source>
        <dbReference type="Proteomes" id="UP000239709"/>
    </source>
</evidence>
<keyword evidence="6 13" id="KW-0812">Transmembrane</keyword>
<evidence type="ECO:0000256" key="7">
    <source>
        <dbReference type="ARBA" id="ARBA00022723"/>
    </source>
</evidence>
<evidence type="ECO:0000313" key="15">
    <source>
        <dbReference type="EMBL" id="AVO35409.1"/>
    </source>
</evidence>
<name>A0A2S0MHQ7_9BURK</name>
<dbReference type="InterPro" id="IPR008915">
    <property type="entry name" value="Peptidase_M50"/>
</dbReference>
<gene>
    <name evidence="15" type="ORF">C6570_15135</name>
</gene>
<evidence type="ECO:0000256" key="1">
    <source>
        <dbReference type="ARBA" id="ARBA00001947"/>
    </source>
</evidence>
<keyword evidence="11" id="KW-0482">Metalloprotease</keyword>